<accession>A0A7K1T359</accession>
<sequence length="95" mass="10706">MGSKKRSAWQKQKAEFAASLGGMDDLFASENARSQRHDEERAAALRHKACERKNRYASRYEAELTAAECAEHGAPPLHVYHCPYCNGWHLTSKGE</sequence>
<dbReference type="RefSeq" id="WP_114538928.1">
    <property type="nucleotide sequence ID" value="NZ_JARFIT010000002.1"/>
</dbReference>
<keyword evidence="2" id="KW-1185">Reference proteome</keyword>
<reference evidence="1 2" key="1">
    <citation type="submission" date="2019-11" db="EMBL/GenBank/DDBJ databases">
        <title>Whole genome shotgun sequencing (WGS) data from Adlercreutzia equolifaciens ResAG-91, Eggerthella lenta MRI-F36, MRI-F37, MRI-F40, ResAG-49, ResAG-88, ResAG-121, ResAG-145, and Gordonibacter sp. ResAG-5, ResAG-26, ResAG-43, ResAG-50, ResAG-59.</title>
        <authorList>
            <person name="Stoll D.A."/>
            <person name="Danylec N."/>
            <person name="Franz C.M.A.P."/>
            <person name="Huch M."/>
        </authorList>
    </citation>
    <scope>NUCLEOTIDE SEQUENCE [LARGE SCALE GENOMIC DNA]</scope>
    <source>
        <strain evidence="1 2">ResAG-91</strain>
    </source>
</reference>
<dbReference type="EMBL" id="WPOO01000002">
    <property type="protein sequence ID" value="MVN58031.1"/>
    <property type="molecule type" value="Genomic_DNA"/>
</dbReference>
<dbReference type="AlphaFoldDB" id="A0A7K1T359"/>
<dbReference type="Proteomes" id="UP000488839">
    <property type="component" value="Unassembled WGS sequence"/>
</dbReference>
<proteinExistence type="predicted"/>
<evidence type="ECO:0000313" key="2">
    <source>
        <dbReference type="Proteomes" id="UP000488839"/>
    </source>
</evidence>
<protein>
    <submittedName>
        <fullName evidence="1">Uncharacterized protein</fullName>
    </submittedName>
</protein>
<evidence type="ECO:0000313" key="1">
    <source>
        <dbReference type="EMBL" id="MVN58031.1"/>
    </source>
</evidence>
<name>A0A7K1T359_9ACTN</name>
<gene>
    <name evidence="1" type="ORF">GO707_02140</name>
</gene>
<organism evidence="1 2">
    <name type="scientific">Adlercreutzia rubneri</name>
    <dbReference type="NCBI Taxonomy" id="2916441"/>
    <lineage>
        <taxon>Bacteria</taxon>
        <taxon>Bacillati</taxon>
        <taxon>Actinomycetota</taxon>
        <taxon>Coriobacteriia</taxon>
        <taxon>Eggerthellales</taxon>
        <taxon>Eggerthellaceae</taxon>
        <taxon>Adlercreutzia</taxon>
    </lineage>
</organism>
<comment type="caution">
    <text evidence="1">The sequence shown here is derived from an EMBL/GenBank/DDBJ whole genome shotgun (WGS) entry which is preliminary data.</text>
</comment>